<dbReference type="Gene3D" id="3.40.50.1700">
    <property type="entry name" value="Glycoside hydrolase family 3 C-terminal domain"/>
    <property type="match status" value="1"/>
</dbReference>
<dbReference type="Gene3D" id="3.20.20.300">
    <property type="entry name" value="Glycoside hydrolase, family 3, N-terminal domain"/>
    <property type="match status" value="1"/>
</dbReference>
<accession>A0A238YF10</accession>
<dbReference type="InterPro" id="IPR026891">
    <property type="entry name" value="Fn3-like"/>
</dbReference>
<dbReference type="OrthoDB" id="9805821at2"/>
<dbReference type="InterPro" id="IPR036962">
    <property type="entry name" value="Glyco_hydro_3_N_sf"/>
</dbReference>
<evidence type="ECO:0000256" key="3">
    <source>
        <dbReference type="ARBA" id="ARBA00012744"/>
    </source>
</evidence>
<dbReference type="InterPro" id="IPR051915">
    <property type="entry name" value="Cellulose_Degrad_GH3"/>
</dbReference>
<dbReference type="Pfam" id="PF01915">
    <property type="entry name" value="Glyco_hydro_3_C"/>
    <property type="match status" value="1"/>
</dbReference>
<comment type="similarity">
    <text evidence="2">Belongs to the glycosyl hydrolase 3 family.</text>
</comment>
<dbReference type="InterPro" id="IPR017853">
    <property type="entry name" value="GH"/>
</dbReference>
<dbReference type="EMBL" id="FZNX01000004">
    <property type="protein sequence ID" value="SNR69737.1"/>
    <property type="molecule type" value="Genomic_DNA"/>
</dbReference>
<dbReference type="AlphaFoldDB" id="A0A238YF10"/>
<dbReference type="Pfam" id="PF14310">
    <property type="entry name" value="Fn3-like"/>
    <property type="match status" value="1"/>
</dbReference>
<reference evidence="9" key="1">
    <citation type="submission" date="2017-06" db="EMBL/GenBank/DDBJ databases">
        <authorList>
            <person name="Varghese N."/>
            <person name="Submissions S."/>
        </authorList>
    </citation>
    <scope>NUCLEOTIDE SEQUENCE [LARGE SCALE GENOMIC DNA]</scope>
    <source>
        <strain evidence="9">DSM 27993</strain>
    </source>
</reference>
<comment type="catalytic activity">
    <reaction evidence="1">
        <text>Hydrolysis of terminal, non-reducing beta-D-glucosyl residues with release of beta-D-glucose.</text>
        <dbReference type="EC" id="3.2.1.21"/>
    </reaction>
</comment>
<dbReference type="GO" id="GO:0008422">
    <property type="term" value="F:beta-glucosidase activity"/>
    <property type="evidence" value="ECO:0007669"/>
    <property type="project" value="UniProtKB-EC"/>
</dbReference>
<dbReference type="InterPro" id="IPR002772">
    <property type="entry name" value="Glyco_hydro_3_C"/>
</dbReference>
<dbReference type="SUPFAM" id="SSF51445">
    <property type="entry name" value="(Trans)glycosidases"/>
    <property type="match status" value="1"/>
</dbReference>
<dbReference type="InterPro" id="IPR001764">
    <property type="entry name" value="Glyco_hydro_3_N"/>
</dbReference>
<name>A0A238YF10_9FLAO</name>
<keyword evidence="4" id="KW-0732">Signal</keyword>
<dbReference type="Proteomes" id="UP000198412">
    <property type="component" value="Unassembled WGS sequence"/>
</dbReference>
<keyword evidence="5" id="KW-0378">Hydrolase</keyword>
<evidence type="ECO:0000313" key="9">
    <source>
        <dbReference type="Proteomes" id="UP000198412"/>
    </source>
</evidence>
<dbReference type="RefSeq" id="WP_089378815.1">
    <property type="nucleotide sequence ID" value="NZ_FZNX01000004.1"/>
</dbReference>
<dbReference type="FunFam" id="2.60.40.10:FF:000495">
    <property type="entry name" value="Periplasmic beta-glucosidase"/>
    <property type="match status" value="1"/>
</dbReference>
<dbReference type="Gene3D" id="2.60.40.10">
    <property type="entry name" value="Immunoglobulins"/>
    <property type="match status" value="1"/>
</dbReference>
<sequence>MKKLISLTIIASLIFSCDKQQPKNVLKMDNERIIEKKVDSLLLKMTLNEKVGQMLNIGLPSILKGDYWDERDSAEFDEKKFQKFIVDYGVGSIHNTPQYLAGRGEWYKIVKKIQDASLKNTRLGIPVLYGIDNIHGANYIKGSVLFPHQIALAATWNRELSATNGEITSYESRAASLPWNFNPNIDVAINPLWGRISESFGEDPYLISEMGVAYLKGSQGENLQNIESSAVCLKHFIGYGAGRNGKDRANAIIPENSLRQYFIPPFKKAIDEGAVSVMISSNAVNGIPCHINKHYITDILKGELGFKGVVISDFSDVEFLIEAHEVTTSKREATKMAVNAGLDMLMNPYDIDVVDYIVEMVENNEISMERIDDAVTRILNLKFHLNLFNKPYNNPKDFPDFGSEKHIAANYNSAAEAITLLKNNKAVLPLEKGKKILVTGYAANSMNLLNGAWSRTFLGQDTKYNDPSKLTILKAIEKEVGAKNVTYVEGTNYTEDINTSKAVSQAKNADYIVVCIGELPATEKPSDINELDLPKAQQELVKKLAIYKKPIILVMVQGRPRIIREIEPLADGILMGYYPGQEGGRAISDVLFGHINPSGKLPYTYPKYSGNAVTYYHKKADIRDVNWGYDGFYTQFEFGHGLSYTSFEYSNFVIEQDTLSGDEALKISVSIKNTGNREGKEVVQLYLKDLVASVAPDSKRLIRFEKINLQPNETKTIEFTIQSADLKFIGMDNTWTVEEGEFELQIGGNPKELFKKQFYYKE</sequence>
<dbReference type="FunFam" id="3.20.20.300:FF:000007">
    <property type="entry name" value="Lysosomal beta glucosidase"/>
    <property type="match status" value="1"/>
</dbReference>
<evidence type="ECO:0000259" key="7">
    <source>
        <dbReference type="SMART" id="SM01217"/>
    </source>
</evidence>
<dbReference type="PANTHER" id="PTHR30620">
    <property type="entry name" value="PERIPLASMIC BETA-GLUCOSIDASE-RELATED"/>
    <property type="match status" value="1"/>
</dbReference>
<dbReference type="PANTHER" id="PTHR30620:SF16">
    <property type="entry name" value="LYSOSOMAL BETA GLUCOSIDASE"/>
    <property type="match status" value="1"/>
</dbReference>
<evidence type="ECO:0000256" key="4">
    <source>
        <dbReference type="ARBA" id="ARBA00022729"/>
    </source>
</evidence>
<dbReference type="PRINTS" id="PR00133">
    <property type="entry name" value="GLHYDRLASE3"/>
</dbReference>
<evidence type="ECO:0000256" key="6">
    <source>
        <dbReference type="ARBA" id="ARBA00023295"/>
    </source>
</evidence>
<gene>
    <name evidence="8" type="ORF">SAMN04488111_2537</name>
</gene>
<evidence type="ECO:0000256" key="5">
    <source>
        <dbReference type="ARBA" id="ARBA00022801"/>
    </source>
</evidence>
<organism evidence="8 9">
    <name type="scientific">Lutibacter flavus</name>
    <dbReference type="NCBI Taxonomy" id="691689"/>
    <lineage>
        <taxon>Bacteria</taxon>
        <taxon>Pseudomonadati</taxon>
        <taxon>Bacteroidota</taxon>
        <taxon>Flavobacteriia</taxon>
        <taxon>Flavobacteriales</taxon>
        <taxon>Flavobacteriaceae</taxon>
        <taxon>Lutibacter</taxon>
    </lineage>
</organism>
<protein>
    <recommendedName>
        <fullName evidence="3">beta-glucosidase</fullName>
        <ecNumber evidence="3">3.2.1.21</ecNumber>
    </recommendedName>
</protein>
<proteinExistence type="inferred from homology"/>
<evidence type="ECO:0000256" key="1">
    <source>
        <dbReference type="ARBA" id="ARBA00000448"/>
    </source>
</evidence>
<keyword evidence="6" id="KW-0326">Glycosidase</keyword>
<keyword evidence="9" id="KW-1185">Reference proteome</keyword>
<dbReference type="Pfam" id="PF00933">
    <property type="entry name" value="Glyco_hydro_3"/>
    <property type="match status" value="1"/>
</dbReference>
<feature type="domain" description="Fibronectin type III-like" evidence="7">
    <location>
        <begin position="681"/>
        <end position="750"/>
    </location>
</feature>
<evidence type="ECO:0000256" key="2">
    <source>
        <dbReference type="ARBA" id="ARBA00005336"/>
    </source>
</evidence>
<dbReference type="EC" id="3.2.1.21" evidence="3"/>
<dbReference type="SUPFAM" id="SSF52279">
    <property type="entry name" value="Beta-D-glucan exohydrolase, C-terminal domain"/>
    <property type="match status" value="1"/>
</dbReference>
<dbReference type="InterPro" id="IPR013783">
    <property type="entry name" value="Ig-like_fold"/>
</dbReference>
<dbReference type="InterPro" id="IPR036881">
    <property type="entry name" value="Glyco_hydro_3_C_sf"/>
</dbReference>
<dbReference type="PROSITE" id="PS51257">
    <property type="entry name" value="PROKAR_LIPOPROTEIN"/>
    <property type="match status" value="1"/>
</dbReference>
<dbReference type="SMART" id="SM01217">
    <property type="entry name" value="Fn3_like"/>
    <property type="match status" value="1"/>
</dbReference>
<dbReference type="GO" id="GO:0009251">
    <property type="term" value="P:glucan catabolic process"/>
    <property type="evidence" value="ECO:0007669"/>
    <property type="project" value="TreeGrafter"/>
</dbReference>
<evidence type="ECO:0000313" key="8">
    <source>
        <dbReference type="EMBL" id="SNR69737.1"/>
    </source>
</evidence>